<sequence>MASTFVLIIRGLGLSIVLVSMANDGVPAVDQIAEKGEGGDLEPNPNSSVHASSVHEPIGPIVDEGCGPIQGFRDTQSKTTSVFDRLSMPKGNELQFGNVTILQRENGTKETYASKLQSNGPNAGVENEAPKGKRESDKLKDVTPNFPTVEPMVEGTKPTADPSRGVVHDLVKGDFLDSMCKAFTNTKAKRGWLNTTPFSVLIDLDEEGSNLHGLHGDDEVGNTIMDVETQVSGESGTPLNASS</sequence>
<reference evidence="1 2" key="2">
    <citation type="journal article" date="2022" name="Mol. Ecol. Resour.">
        <title>The genomes of chicory, endive, great burdock and yacon provide insights into Asteraceae paleo-polyploidization history and plant inulin production.</title>
        <authorList>
            <person name="Fan W."/>
            <person name="Wang S."/>
            <person name="Wang H."/>
            <person name="Wang A."/>
            <person name="Jiang F."/>
            <person name="Liu H."/>
            <person name="Zhao H."/>
            <person name="Xu D."/>
            <person name="Zhang Y."/>
        </authorList>
    </citation>
    <scope>NUCLEOTIDE SEQUENCE [LARGE SCALE GENOMIC DNA]</scope>
    <source>
        <strain evidence="2">cv. Niubang</strain>
    </source>
</reference>
<name>A0ACB8Z675_ARCLA</name>
<keyword evidence="2" id="KW-1185">Reference proteome</keyword>
<protein>
    <submittedName>
        <fullName evidence="1">Uncharacterized protein</fullName>
    </submittedName>
</protein>
<evidence type="ECO:0000313" key="2">
    <source>
        <dbReference type="Proteomes" id="UP001055879"/>
    </source>
</evidence>
<reference evidence="2" key="1">
    <citation type="journal article" date="2022" name="Mol. Ecol. Resour.">
        <title>The genomes of chicory, endive, great burdock and yacon provide insights into Asteraceae palaeo-polyploidization history and plant inulin production.</title>
        <authorList>
            <person name="Fan W."/>
            <person name="Wang S."/>
            <person name="Wang H."/>
            <person name="Wang A."/>
            <person name="Jiang F."/>
            <person name="Liu H."/>
            <person name="Zhao H."/>
            <person name="Xu D."/>
            <person name="Zhang Y."/>
        </authorList>
    </citation>
    <scope>NUCLEOTIDE SEQUENCE [LARGE SCALE GENOMIC DNA]</scope>
    <source>
        <strain evidence="2">cv. Niubang</strain>
    </source>
</reference>
<gene>
    <name evidence="1" type="ORF">L6452_32701</name>
</gene>
<accession>A0ACB8Z675</accession>
<organism evidence="1 2">
    <name type="scientific">Arctium lappa</name>
    <name type="common">Greater burdock</name>
    <name type="synonym">Lappa major</name>
    <dbReference type="NCBI Taxonomy" id="4217"/>
    <lineage>
        <taxon>Eukaryota</taxon>
        <taxon>Viridiplantae</taxon>
        <taxon>Streptophyta</taxon>
        <taxon>Embryophyta</taxon>
        <taxon>Tracheophyta</taxon>
        <taxon>Spermatophyta</taxon>
        <taxon>Magnoliopsida</taxon>
        <taxon>eudicotyledons</taxon>
        <taxon>Gunneridae</taxon>
        <taxon>Pentapetalae</taxon>
        <taxon>asterids</taxon>
        <taxon>campanulids</taxon>
        <taxon>Asterales</taxon>
        <taxon>Asteraceae</taxon>
        <taxon>Carduoideae</taxon>
        <taxon>Cardueae</taxon>
        <taxon>Arctiinae</taxon>
        <taxon>Arctium</taxon>
    </lineage>
</organism>
<proteinExistence type="predicted"/>
<dbReference type="Proteomes" id="UP001055879">
    <property type="component" value="Linkage Group LG11"/>
</dbReference>
<dbReference type="EMBL" id="CM042057">
    <property type="protein sequence ID" value="KAI3692876.1"/>
    <property type="molecule type" value="Genomic_DNA"/>
</dbReference>
<evidence type="ECO:0000313" key="1">
    <source>
        <dbReference type="EMBL" id="KAI3692876.1"/>
    </source>
</evidence>
<comment type="caution">
    <text evidence="1">The sequence shown here is derived from an EMBL/GenBank/DDBJ whole genome shotgun (WGS) entry which is preliminary data.</text>
</comment>